<dbReference type="SUPFAM" id="SSF47384">
    <property type="entry name" value="Homodimeric domain of signal transducing histidine kinase"/>
    <property type="match status" value="1"/>
</dbReference>
<keyword evidence="4 6" id="KW-0808">Transferase</keyword>
<dbReference type="GO" id="GO:0000155">
    <property type="term" value="F:phosphorelay sensor kinase activity"/>
    <property type="evidence" value="ECO:0007669"/>
    <property type="project" value="InterPro"/>
</dbReference>
<dbReference type="CDD" id="cd19410">
    <property type="entry name" value="HK9-like_sensor"/>
    <property type="match status" value="1"/>
</dbReference>
<dbReference type="InterPro" id="IPR036890">
    <property type="entry name" value="HATPase_C_sf"/>
</dbReference>
<dbReference type="PROSITE" id="PS50109">
    <property type="entry name" value="HIS_KIN"/>
    <property type="match status" value="1"/>
</dbReference>
<dbReference type="Pfam" id="PF00512">
    <property type="entry name" value="HisKA"/>
    <property type="match status" value="1"/>
</dbReference>
<dbReference type="Pfam" id="PF05227">
    <property type="entry name" value="CHASE3"/>
    <property type="match status" value="1"/>
</dbReference>
<comment type="catalytic activity">
    <reaction evidence="1">
        <text>ATP + protein L-histidine = ADP + protein N-phospho-L-histidine.</text>
        <dbReference type="EC" id="2.7.13.3"/>
    </reaction>
</comment>
<dbReference type="SMART" id="SM00388">
    <property type="entry name" value="HisKA"/>
    <property type="match status" value="1"/>
</dbReference>
<dbReference type="SUPFAM" id="SSF55874">
    <property type="entry name" value="ATPase domain of HSP90 chaperone/DNA topoisomerase II/histidine kinase"/>
    <property type="match status" value="1"/>
</dbReference>
<dbReference type="PRINTS" id="PR00344">
    <property type="entry name" value="BCTRLSENSOR"/>
</dbReference>
<keyword evidence="3" id="KW-0597">Phosphoprotein</keyword>
<dbReference type="PANTHER" id="PTHR43304">
    <property type="entry name" value="PHYTOCHROME-LIKE PROTEIN CPH1"/>
    <property type="match status" value="1"/>
</dbReference>
<dbReference type="InterPro" id="IPR052162">
    <property type="entry name" value="Sensor_kinase/Photoreceptor"/>
</dbReference>
<proteinExistence type="predicted"/>
<evidence type="ECO:0000256" key="1">
    <source>
        <dbReference type="ARBA" id="ARBA00000085"/>
    </source>
</evidence>
<organism evidence="6 7">
    <name type="scientific">Mucilaginibacter gotjawali</name>
    <dbReference type="NCBI Taxonomy" id="1550579"/>
    <lineage>
        <taxon>Bacteria</taxon>
        <taxon>Pseudomonadati</taxon>
        <taxon>Bacteroidota</taxon>
        <taxon>Sphingobacteriia</taxon>
        <taxon>Sphingobacteriales</taxon>
        <taxon>Sphingobacteriaceae</taxon>
        <taxon>Mucilaginibacter</taxon>
    </lineage>
</organism>
<dbReference type="OrthoDB" id="9811889at2"/>
<dbReference type="Proteomes" id="UP000218263">
    <property type="component" value="Chromosome"/>
</dbReference>
<dbReference type="Gene3D" id="3.30.565.10">
    <property type="entry name" value="Histidine kinase-like ATPase, C-terminal domain"/>
    <property type="match status" value="1"/>
</dbReference>
<evidence type="ECO:0000256" key="2">
    <source>
        <dbReference type="ARBA" id="ARBA00012438"/>
    </source>
</evidence>
<dbReference type="InterPro" id="IPR005467">
    <property type="entry name" value="His_kinase_dom"/>
</dbReference>
<keyword evidence="5" id="KW-0418">Kinase</keyword>
<dbReference type="SMART" id="SM00387">
    <property type="entry name" value="HATPase_c"/>
    <property type="match status" value="1"/>
</dbReference>
<dbReference type="InterPro" id="IPR003661">
    <property type="entry name" value="HisK_dim/P_dom"/>
</dbReference>
<reference evidence="6 7" key="1">
    <citation type="submission" date="2015-12" db="EMBL/GenBank/DDBJ databases">
        <title>Genome sequence of Mucilaginibacter gotjawali.</title>
        <authorList>
            <person name="Lee J.S."/>
            <person name="Lee K.C."/>
            <person name="Kim K.K."/>
            <person name="Lee B.W."/>
        </authorList>
    </citation>
    <scope>NUCLEOTIDE SEQUENCE [LARGE SCALE GENOMIC DNA]</scope>
    <source>
        <strain evidence="6 7">SA3-7</strain>
    </source>
</reference>
<evidence type="ECO:0000256" key="3">
    <source>
        <dbReference type="ARBA" id="ARBA00022553"/>
    </source>
</evidence>
<dbReference type="InterPro" id="IPR036097">
    <property type="entry name" value="HisK_dim/P_sf"/>
</dbReference>
<evidence type="ECO:0000313" key="7">
    <source>
        <dbReference type="Proteomes" id="UP000218263"/>
    </source>
</evidence>
<accession>A0A0X8X0J5</accession>
<evidence type="ECO:0000256" key="4">
    <source>
        <dbReference type="ARBA" id="ARBA00022679"/>
    </source>
</evidence>
<dbReference type="InterPro" id="IPR004358">
    <property type="entry name" value="Sig_transdc_His_kin-like_C"/>
</dbReference>
<dbReference type="EC" id="2.7.13.3" evidence="2"/>
<keyword evidence="7" id="KW-1185">Reference proteome</keyword>
<dbReference type="InterPro" id="IPR007891">
    <property type="entry name" value="CHASE3"/>
</dbReference>
<dbReference type="PANTHER" id="PTHR43304:SF1">
    <property type="entry name" value="PAC DOMAIN-CONTAINING PROTEIN"/>
    <property type="match status" value="1"/>
</dbReference>
<dbReference type="CDD" id="cd00082">
    <property type="entry name" value="HisKA"/>
    <property type="match status" value="1"/>
</dbReference>
<protein>
    <recommendedName>
        <fullName evidence="2">histidine kinase</fullName>
        <ecNumber evidence="2">2.7.13.3</ecNumber>
    </recommendedName>
</protein>
<dbReference type="RefSeq" id="WP_096351236.1">
    <property type="nucleotide sequence ID" value="NZ_AP017313.1"/>
</dbReference>
<gene>
    <name evidence="6" type="primary">arcB_1</name>
    <name evidence="6" type="ORF">MgSA37_01771</name>
</gene>
<name>A0A0X8X0J5_9SPHI</name>
<sequence length="460" mass="52416">MRTSIRQKLFLFSLIVLAGNGVTGYAVYQSNQRLFKSEQMVRHTEQVIYQSGNVLSIAKDIETAAEGYVITNDSTFLKPFYLAKKSAFNSISDLKELTRDNPGQQIRIDSLNGYLHKLLDFATKTIKIRQEQGLMPAVTFTSNKQGKYLGDQIRKITSAVQQTENVLLRIRKQTNGRSQIAFKQLSRVIFISMVAFTILLLILIDRYFLQNKEKEKRTIELALANEERTKMVGDLMLRNMDLEQFAYIISHNLRAPVANIIGASSVLNDNDLSLTDKETIFKGINVSVTRLDEVVKDLNHILQVKGDINETKEIVHFSTLVEEIKSSIQNLIDKYNIEITYDFSAIDGFLTLRGYLYSIFYNLISNSIKYRRKEIHSIIEVKSRLENNKLELLFSDNGMGINLKKNGDQVFGLYKRFHSTAEGKGLGLFMVKTQVVALGGKITVQSLENEGTEFKIEFQL</sequence>
<evidence type="ECO:0000313" key="6">
    <source>
        <dbReference type="EMBL" id="BAU53602.1"/>
    </source>
</evidence>
<dbReference type="Pfam" id="PF02518">
    <property type="entry name" value="HATPase_c"/>
    <property type="match status" value="1"/>
</dbReference>
<dbReference type="InterPro" id="IPR003594">
    <property type="entry name" value="HATPase_dom"/>
</dbReference>
<dbReference type="AlphaFoldDB" id="A0A0X8X0J5"/>
<dbReference type="KEGG" id="mgot:MgSA37_01771"/>
<dbReference type="Gene3D" id="1.10.287.130">
    <property type="match status" value="1"/>
</dbReference>
<dbReference type="EMBL" id="AP017313">
    <property type="protein sequence ID" value="BAU53602.1"/>
    <property type="molecule type" value="Genomic_DNA"/>
</dbReference>
<evidence type="ECO:0000256" key="5">
    <source>
        <dbReference type="ARBA" id="ARBA00022777"/>
    </source>
</evidence>